<keyword evidence="7" id="KW-1185">Reference proteome</keyword>
<reference evidence="6" key="1">
    <citation type="journal article" date="2023" name="Genome Biol. Evol.">
        <title>First Whole Genome Sequence and Flow Cytometry Genome Size Data for the Lichen-Forming Fungus Ramalina farinacea (Ascomycota).</title>
        <authorList>
            <person name="Llewellyn T."/>
            <person name="Mian S."/>
            <person name="Hill R."/>
            <person name="Leitch I.J."/>
            <person name="Gaya E."/>
        </authorList>
    </citation>
    <scope>NUCLEOTIDE SEQUENCE</scope>
    <source>
        <strain evidence="6">LIQ254RAFAR</strain>
    </source>
</reference>
<gene>
    <name evidence="6" type="ORF">OHK93_007292</name>
</gene>
<keyword evidence="4" id="KW-0560">Oxidoreductase</keyword>
<evidence type="ECO:0000256" key="1">
    <source>
        <dbReference type="ARBA" id="ARBA00006442"/>
    </source>
</evidence>
<dbReference type="Gene3D" id="3.50.50.100">
    <property type="match status" value="1"/>
</dbReference>
<evidence type="ECO:0000256" key="2">
    <source>
        <dbReference type="ARBA" id="ARBA00022630"/>
    </source>
</evidence>
<name>A0AA43QNL6_9LECA</name>
<keyword evidence="3" id="KW-0274">FAD</keyword>
<accession>A0AA43QNL6</accession>
<dbReference type="Proteomes" id="UP001161017">
    <property type="component" value="Unassembled WGS sequence"/>
</dbReference>
<dbReference type="GO" id="GO:0004174">
    <property type="term" value="F:electron-transferring-flavoprotein dehydrogenase activity"/>
    <property type="evidence" value="ECO:0007669"/>
    <property type="project" value="TreeGrafter"/>
</dbReference>
<sequence length="358" mass="38833">MTKTILILGAGWAGLPLAHKLLKYTVPKLQGDPRIILVSPNTHFYWNVAATRGVIPGAIPDDQLFLSIEEGFARYPPANFEFVLGKAEGIDLKSNSVMVATNSGTQRSVGYDHLVIATGSRIRSNLPFKPVGAHEETLAALHSLQKQIEVAKSIVIAGAGPTGVETAGEIAAAYRGEKEVTLIISGERVLQSSEVRVDVSLGVEKDLQKLGVILLRNVQVKEVQEKEEGDSQTSLKLSDDAGDLNLEKSMRVSGTQNVWGIGDVGNIEAKQLTVTDAQIIHLSSVLDSVLTGKGDDKKEYKPSPKTMVFISLGKKLAIGQIGDWRLWGWMVSYVKGRKLFVDTARGYVDGKHLRHASM</sequence>
<evidence type="ECO:0000313" key="6">
    <source>
        <dbReference type="EMBL" id="MDI1488018.1"/>
    </source>
</evidence>
<proteinExistence type="inferred from homology"/>
<protein>
    <recommendedName>
        <fullName evidence="5">FAD/NAD(P)-binding domain-containing protein</fullName>
    </recommendedName>
</protein>
<evidence type="ECO:0000256" key="3">
    <source>
        <dbReference type="ARBA" id="ARBA00022827"/>
    </source>
</evidence>
<comment type="caution">
    <text evidence="6">The sequence shown here is derived from an EMBL/GenBank/DDBJ whole genome shotgun (WGS) entry which is preliminary data.</text>
</comment>
<dbReference type="InterPro" id="IPR036188">
    <property type="entry name" value="FAD/NAD-bd_sf"/>
</dbReference>
<evidence type="ECO:0000256" key="4">
    <source>
        <dbReference type="ARBA" id="ARBA00023002"/>
    </source>
</evidence>
<dbReference type="AlphaFoldDB" id="A0AA43QNL6"/>
<dbReference type="GO" id="GO:0050660">
    <property type="term" value="F:flavin adenine dinucleotide binding"/>
    <property type="evidence" value="ECO:0007669"/>
    <property type="project" value="TreeGrafter"/>
</dbReference>
<evidence type="ECO:0000313" key="7">
    <source>
        <dbReference type="Proteomes" id="UP001161017"/>
    </source>
</evidence>
<evidence type="ECO:0000259" key="5">
    <source>
        <dbReference type="Pfam" id="PF07992"/>
    </source>
</evidence>
<organism evidence="6 7">
    <name type="scientific">Ramalina farinacea</name>
    <dbReference type="NCBI Taxonomy" id="258253"/>
    <lineage>
        <taxon>Eukaryota</taxon>
        <taxon>Fungi</taxon>
        <taxon>Dikarya</taxon>
        <taxon>Ascomycota</taxon>
        <taxon>Pezizomycotina</taxon>
        <taxon>Lecanoromycetes</taxon>
        <taxon>OSLEUM clade</taxon>
        <taxon>Lecanoromycetidae</taxon>
        <taxon>Lecanorales</taxon>
        <taxon>Lecanorineae</taxon>
        <taxon>Ramalinaceae</taxon>
        <taxon>Ramalina</taxon>
    </lineage>
</organism>
<dbReference type="InterPro" id="IPR023753">
    <property type="entry name" value="FAD/NAD-binding_dom"/>
</dbReference>
<dbReference type="PANTHER" id="PTHR43735:SF3">
    <property type="entry name" value="FERROPTOSIS SUPPRESSOR PROTEIN 1"/>
    <property type="match status" value="1"/>
</dbReference>
<dbReference type="PRINTS" id="PR00368">
    <property type="entry name" value="FADPNR"/>
</dbReference>
<comment type="similarity">
    <text evidence="1">Belongs to the FAD-dependent oxidoreductase family.</text>
</comment>
<feature type="domain" description="FAD/NAD(P)-binding" evidence="5">
    <location>
        <begin position="4"/>
        <end position="271"/>
    </location>
</feature>
<dbReference type="EMBL" id="JAPUFD010000006">
    <property type="protein sequence ID" value="MDI1488018.1"/>
    <property type="molecule type" value="Genomic_DNA"/>
</dbReference>
<keyword evidence="2" id="KW-0285">Flavoprotein</keyword>
<dbReference type="Pfam" id="PF07992">
    <property type="entry name" value="Pyr_redox_2"/>
    <property type="match status" value="1"/>
</dbReference>
<dbReference type="GO" id="GO:0005737">
    <property type="term" value="C:cytoplasm"/>
    <property type="evidence" value="ECO:0007669"/>
    <property type="project" value="TreeGrafter"/>
</dbReference>
<dbReference type="SUPFAM" id="SSF51905">
    <property type="entry name" value="FAD/NAD(P)-binding domain"/>
    <property type="match status" value="2"/>
</dbReference>
<dbReference type="PANTHER" id="PTHR43735">
    <property type="entry name" value="APOPTOSIS-INDUCING FACTOR 1"/>
    <property type="match status" value="1"/>
</dbReference>